<organism evidence="8 9">
    <name type="scientific">Marseilla massiliensis</name>
    <dbReference type="NCBI Taxonomy" id="1841864"/>
    <lineage>
        <taxon>Bacteria</taxon>
        <taxon>Pseudomonadati</taxon>
        <taxon>Bacteroidota</taxon>
        <taxon>Bacteroidia</taxon>
        <taxon>Bacteroidales</taxon>
        <taxon>Prevotellaceae</taxon>
        <taxon>Marseilla</taxon>
    </lineage>
</organism>
<sequence length="581" mass="66379">MKKSKIFVGCIAGVMALTACSDRMDYNEYVLRDREEIIQTFERVGGFMTDIYNHFDYDYGQYYSGALLGSASDESQYATMGNEIEDFYNGSWSPTNAKSTIWNDMYEGIAVCNVVLDDFQNLTFDDLELNSDYLQQLYRYNNYKWEARYARAYFYFVLARQYGGVPLVTHNQSYDITNSLPRESSDSIFRFIIDECNFIEDSIIVDYSDMGAMDMGANETGRADRLAVIALKARAALYWASPLFNPDGDQERYHMAALYSKQLIDEATARGKHLAADYESLWATDNFNNPDIMCEIIFGRRIYGSETGGTSNTFESYNYPVGIEGGVGGNCPTQNLVDAYEFASGANAGMRPDQLDNFDPDSLYYDNRDPRFYVTIAKNGDVQWPSYNTNPLQTYYGGLHAEPLTGGTPTGYYVKKLCHTAIDLSSNSRYTADRHTWLTFRLGEFYLNYAEAMFRYTGSAYATTSDLPMSAAEALNYTRNRVGMPNVPGDLSADAFWAKYKNERMVELAFEGHRFWDVRRWREASEYFTSIDEMKLTLNADGTVTGNRTSVSRQWNDRMYLFPIPQTERMKNPNLSQNPGW</sequence>
<keyword evidence="4" id="KW-0472">Membrane</keyword>
<comment type="caution">
    <text evidence="8">The sequence shown here is derived from an EMBL/GenBank/DDBJ whole genome shotgun (WGS) entry which is preliminary data.</text>
</comment>
<feature type="domain" description="SusD-like N-terminal" evidence="7">
    <location>
        <begin position="56"/>
        <end position="172"/>
    </location>
</feature>
<gene>
    <name evidence="8" type="ORF">H6B30_08285</name>
</gene>
<keyword evidence="3" id="KW-0732">Signal</keyword>
<protein>
    <submittedName>
        <fullName evidence="8">RagB/SusD family nutrient uptake outer membrane protein</fullName>
    </submittedName>
</protein>
<evidence type="ECO:0000256" key="1">
    <source>
        <dbReference type="ARBA" id="ARBA00004442"/>
    </source>
</evidence>
<evidence type="ECO:0000256" key="2">
    <source>
        <dbReference type="ARBA" id="ARBA00006275"/>
    </source>
</evidence>
<reference evidence="8 9" key="1">
    <citation type="journal article" date="2021" name="Sci. Rep.">
        <title>The distribution of antibiotic resistance genes in chicken gut microbiota commensals.</title>
        <authorList>
            <person name="Juricova H."/>
            <person name="Matiasovicova J."/>
            <person name="Kubasova T."/>
            <person name="Cejkova D."/>
            <person name="Rychlik I."/>
        </authorList>
    </citation>
    <scope>NUCLEOTIDE SEQUENCE [LARGE SCALE GENOMIC DNA]</scope>
    <source>
        <strain evidence="8 9">An819</strain>
    </source>
</reference>
<evidence type="ECO:0000259" key="7">
    <source>
        <dbReference type="Pfam" id="PF14322"/>
    </source>
</evidence>
<dbReference type="GO" id="GO:0009279">
    <property type="term" value="C:cell outer membrane"/>
    <property type="evidence" value="ECO:0007669"/>
    <property type="project" value="UniProtKB-SubCell"/>
</dbReference>
<dbReference type="Pfam" id="PF07980">
    <property type="entry name" value="SusD_RagB"/>
    <property type="match status" value="1"/>
</dbReference>
<dbReference type="InterPro" id="IPR011990">
    <property type="entry name" value="TPR-like_helical_dom_sf"/>
</dbReference>
<dbReference type="RefSeq" id="WP_205109490.1">
    <property type="nucleotide sequence ID" value="NZ_JACJJL010000012.1"/>
</dbReference>
<comment type="similarity">
    <text evidence="2">Belongs to the SusD family.</text>
</comment>
<evidence type="ECO:0000256" key="5">
    <source>
        <dbReference type="ARBA" id="ARBA00023237"/>
    </source>
</evidence>
<dbReference type="AlphaFoldDB" id="A0A938WMW6"/>
<evidence type="ECO:0000313" key="8">
    <source>
        <dbReference type="EMBL" id="MBM6661746.1"/>
    </source>
</evidence>
<dbReference type="Gene3D" id="1.25.40.390">
    <property type="match status" value="1"/>
</dbReference>
<evidence type="ECO:0000256" key="4">
    <source>
        <dbReference type="ARBA" id="ARBA00023136"/>
    </source>
</evidence>
<dbReference type="Proteomes" id="UP000764045">
    <property type="component" value="Unassembled WGS sequence"/>
</dbReference>
<keyword evidence="5" id="KW-0998">Cell outer membrane</keyword>
<dbReference type="InterPro" id="IPR012944">
    <property type="entry name" value="SusD_RagB_dom"/>
</dbReference>
<dbReference type="InterPro" id="IPR033985">
    <property type="entry name" value="SusD-like_N"/>
</dbReference>
<feature type="domain" description="RagB/SusD" evidence="6">
    <location>
        <begin position="295"/>
        <end position="581"/>
    </location>
</feature>
<keyword evidence="9" id="KW-1185">Reference proteome</keyword>
<dbReference type="SUPFAM" id="SSF48452">
    <property type="entry name" value="TPR-like"/>
    <property type="match status" value="1"/>
</dbReference>
<evidence type="ECO:0000256" key="3">
    <source>
        <dbReference type="ARBA" id="ARBA00022729"/>
    </source>
</evidence>
<proteinExistence type="inferred from homology"/>
<dbReference type="PROSITE" id="PS51257">
    <property type="entry name" value="PROKAR_LIPOPROTEIN"/>
    <property type="match status" value="1"/>
</dbReference>
<dbReference type="EMBL" id="JACJJL010000012">
    <property type="protein sequence ID" value="MBM6661746.1"/>
    <property type="molecule type" value="Genomic_DNA"/>
</dbReference>
<accession>A0A938WMW6</accession>
<name>A0A938WMW6_9BACT</name>
<evidence type="ECO:0000313" key="9">
    <source>
        <dbReference type="Proteomes" id="UP000764045"/>
    </source>
</evidence>
<evidence type="ECO:0000259" key="6">
    <source>
        <dbReference type="Pfam" id="PF07980"/>
    </source>
</evidence>
<comment type="subcellular location">
    <subcellularLocation>
        <location evidence="1">Cell outer membrane</location>
    </subcellularLocation>
</comment>
<dbReference type="Pfam" id="PF14322">
    <property type="entry name" value="SusD-like_3"/>
    <property type="match status" value="1"/>
</dbReference>